<evidence type="ECO:0000256" key="2">
    <source>
        <dbReference type="ARBA" id="ARBA00022723"/>
    </source>
</evidence>
<comment type="caution">
    <text evidence="7">The sequence shown here is derived from an EMBL/GenBank/DDBJ whole genome shotgun (WGS) entry which is preliminary data.</text>
</comment>
<sequence length="434" mass="49074">MGNLMRQFWIPACLSTELERGGPPMRLLLLGERLVAFRDGDGRVGIMDHRCPHRGASLFFGRVEQSGIRCVYHGWKFKPTGHCEEIPNAEVDPALVKTISADAFPTRERNGVVWIYMGEQRDQLPELPQMEALLLDPEQVSVQCLQRKYNWLQGIEGDIDTSHFGFLHVGAVDKADVDEKNMHRFSVLDRAPKYHVSNTPWGTMYCAHRPAENDEVYYRIAHFVYPFWSLFPDGDFTDLIVANCYVPMDDEHTMLFTFYYKQSAMAMRHTKDGAPIPGLEPDANHMPMPPTLPATSDWYGRWRSVANQDNDYLIDRETQRTRSYTGLSGVLLQDTAIVESMGTIVDRSREHLVASDAMIVRTRRALLSAVRELAEGKRPALVDDPYVVQAARSGSFIAPVAVPWRDAYLQHAKAATSPKGTLQLGLEKHQQALG</sequence>
<dbReference type="Gene3D" id="3.90.380.10">
    <property type="entry name" value="Naphthalene 1,2-dioxygenase Alpha Subunit, Chain A, domain 1"/>
    <property type="match status" value="1"/>
</dbReference>
<accession>A0ABS1JIJ9</accession>
<dbReference type="PROSITE" id="PS51296">
    <property type="entry name" value="RIESKE"/>
    <property type="match status" value="1"/>
</dbReference>
<dbReference type="Gene3D" id="2.102.10.10">
    <property type="entry name" value="Rieske [2Fe-2S] iron-sulphur domain"/>
    <property type="match status" value="1"/>
</dbReference>
<reference evidence="7 8" key="1">
    <citation type="journal article" date="2017" name="Int. J. Syst. Evol. Microbiol.">
        <title>Ramlibacter alkalitolerans sp. nov., alkali-tolerant bacterium isolated from soil of ginseng.</title>
        <authorList>
            <person name="Lee D.H."/>
            <person name="Cha C.J."/>
        </authorList>
    </citation>
    <scope>NUCLEOTIDE SEQUENCE [LARGE SCALE GENOMIC DNA]</scope>
    <source>
        <strain evidence="7 8">KACC 19305</strain>
    </source>
</reference>
<evidence type="ECO:0000313" key="8">
    <source>
        <dbReference type="Proteomes" id="UP000622707"/>
    </source>
</evidence>
<keyword evidence="5" id="KW-0411">Iron-sulfur</keyword>
<keyword evidence="1" id="KW-0001">2Fe-2S</keyword>
<dbReference type="InterPro" id="IPR015881">
    <property type="entry name" value="ARHD_Rieske_2Fe_2S"/>
</dbReference>
<dbReference type="SUPFAM" id="SSF55961">
    <property type="entry name" value="Bet v1-like"/>
    <property type="match status" value="1"/>
</dbReference>
<evidence type="ECO:0000259" key="6">
    <source>
        <dbReference type="PROSITE" id="PS51296"/>
    </source>
</evidence>
<keyword evidence="2" id="KW-0479">Metal-binding</keyword>
<dbReference type="InterPro" id="IPR050584">
    <property type="entry name" value="Cholesterol_7-desaturase"/>
</dbReference>
<evidence type="ECO:0000256" key="3">
    <source>
        <dbReference type="ARBA" id="ARBA00023002"/>
    </source>
</evidence>
<dbReference type="InterPro" id="IPR017941">
    <property type="entry name" value="Rieske_2Fe-2S"/>
</dbReference>
<dbReference type="PANTHER" id="PTHR21266:SF59">
    <property type="entry name" value="BLR4922 PROTEIN"/>
    <property type="match status" value="1"/>
</dbReference>
<evidence type="ECO:0000256" key="5">
    <source>
        <dbReference type="ARBA" id="ARBA00023014"/>
    </source>
</evidence>
<dbReference type="InterPro" id="IPR036922">
    <property type="entry name" value="Rieske_2Fe-2S_sf"/>
</dbReference>
<proteinExistence type="predicted"/>
<gene>
    <name evidence="7" type="ORF">JI746_02930</name>
</gene>
<keyword evidence="4" id="KW-0408">Iron</keyword>
<evidence type="ECO:0000256" key="4">
    <source>
        <dbReference type="ARBA" id="ARBA00023004"/>
    </source>
</evidence>
<dbReference type="Pfam" id="PF19301">
    <property type="entry name" value="LigXa_C"/>
    <property type="match status" value="1"/>
</dbReference>
<keyword evidence="3" id="KW-0560">Oxidoreductase</keyword>
<organism evidence="7 8">
    <name type="scientific">Ramlibacter alkalitolerans</name>
    <dbReference type="NCBI Taxonomy" id="2039631"/>
    <lineage>
        <taxon>Bacteria</taxon>
        <taxon>Pseudomonadati</taxon>
        <taxon>Pseudomonadota</taxon>
        <taxon>Betaproteobacteria</taxon>
        <taxon>Burkholderiales</taxon>
        <taxon>Comamonadaceae</taxon>
        <taxon>Ramlibacter</taxon>
    </lineage>
</organism>
<protein>
    <submittedName>
        <fullName evidence="7">Rieske 2Fe-2S domain-containing protein</fullName>
    </submittedName>
</protein>
<dbReference type="PANTHER" id="PTHR21266">
    <property type="entry name" value="IRON-SULFUR DOMAIN CONTAINING PROTEIN"/>
    <property type="match status" value="1"/>
</dbReference>
<dbReference type="SUPFAM" id="SSF50022">
    <property type="entry name" value="ISP domain"/>
    <property type="match status" value="1"/>
</dbReference>
<dbReference type="RefSeq" id="WP_201687265.1">
    <property type="nucleotide sequence ID" value="NZ_JAEQND010000001.1"/>
</dbReference>
<evidence type="ECO:0000256" key="1">
    <source>
        <dbReference type="ARBA" id="ARBA00022714"/>
    </source>
</evidence>
<dbReference type="EMBL" id="JAEQND010000001">
    <property type="protein sequence ID" value="MBL0424049.1"/>
    <property type="molecule type" value="Genomic_DNA"/>
</dbReference>
<keyword evidence="8" id="KW-1185">Reference proteome</keyword>
<dbReference type="Pfam" id="PF00355">
    <property type="entry name" value="Rieske"/>
    <property type="match status" value="1"/>
</dbReference>
<feature type="domain" description="Rieske" evidence="6">
    <location>
        <begin position="9"/>
        <end position="115"/>
    </location>
</feature>
<dbReference type="PROSITE" id="PS00570">
    <property type="entry name" value="RING_HYDROXYL_ALPHA"/>
    <property type="match status" value="1"/>
</dbReference>
<dbReference type="Proteomes" id="UP000622707">
    <property type="component" value="Unassembled WGS sequence"/>
</dbReference>
<dbReference type="InterPro" id="IPR045623">
    <property type="entry name" value="LigXa_C"/>
</dbReference>
<name>A0ABS1JIJ9_9BURK</name>
<evidence type="ECO:0000313" key="7">
    <source>
        <dbReference type="EMBL" id="MBL0424049.1"/>
    </source>
</evidence>